<dbReference type="NCBIfam" id="NF005559">
    <property type="entry name" value="PRK07231.1"/>
    <property type="match status" value="1"/>
</dbReference>
<dbReference type="Gene3D" id="3.40.50.720">
    <property type="entry name" value="NAD(P)-binding Rossmann-like Domain"/>
    <property type="match status" value="1"/>
</dbReference>
<protein>
    <submittedName>
        <fullName evidence="4">NAD(P)-dependent dehydrogenase (Short-subunit alcohol dehydrogenase family)</fullName>
    </submittedName>
</protein>
<dbReference type="PROSITE" id="PS00061">
    <property type="entry name" value="ADH_SHORT"/>
    <property type="match status" value="1"/>
</dbReference>
<evidence type="ECO:0000259" key="3">
    <source>
        <dbReference type="SMART" id="SM00822"/>
    </source>
</evidence>
<organism evidence="4 5">
    <name type="scientific">Roseiarcus fermentans</name>
    <dbReference type="NCBI Taxonomy" id="1473586"/>
    <lineage>
        <taxon>Bacteria</taxon>
        <taxon>Pseudomonadati</taxon>
        <taxon>Pseudomonadota</taxon>
        <taxon>Alphaproteobacteria</taxon>
        <taxon>Hyphomicrobiales</taxon>
        <taxon>Roseiarcaceae</taxon>
        <taxon>Roseiarcus</taxon>
    </lineage>
</organism>
<evidence type="ECO:0000313" key="4">
    <source>
        <dbReference type="EMBL" id="RBP11896.1"/>
    </source>
</evidence>
<dbReference type="Proteomes" id="UP000253529">
    <property type="component" value="Unassembled WGS sequence"/>
</dbReference>
<dbReference type="InterPro" id="IPR020904">
    <property type="entry name" value="Sc_DH/Rdtase_CS"/>
</dbReference>
<comment type="similarity">
    <text evidence="1">Belongs to the short-chain dehydrogenases/reductases (SDR) family.</text>
</comment>
<evidence type="ECO:0000313" key="5">
    <source>
        <dbReference type="Proteomes" id="UP000253529"/>
    </source>
</evidence>
<dbReference type="PRINTS" id="PR00081">
    <property type="entry name" value="GDHRDH"/>
</dbReference>
<dbReference type="SMART" id="SM00822">
    <property type="entry name" value="PKS_KR"/>
    <property type="match status" value="1"/>
</dbReference>
<evidence type="ECO:0000256" key="1">
    <source>
        <dbReference type="ARBA" id="ARBA00006484"/>
    </source>
</evidence>
<proteinExistence type="inferred from homology"/>
<dbReference type="SUPFAM" id="SSF51735">
    <property type="entry name" value="NAD(P)-binding Rossmann-fold domains"/>
    <property type="match status" value="1"/>
</dbReference>
<dbReference type="OrthoDB" id="9803333at2"/>
<reference evidence="4 5" key="1">
    <citation type="submission" date="2018-06" db="EMBL/GenBank/DDBJ databases">
        <title>Genomic Encyclopedia of Type Strains, Phase IV (KMG-IV): sequencing the most valuable type-strain genomes for metagenomic binning, comparative biology and taxonomic classification.</title>
        <authorList>
            <person name="Goeker M."/>
        </authorList>
    </citation>
    <scope>NUCLEOTIDE SEQUENCE [LARGE SCALE GENOMIC DNA]</scope>
    <source>
        <strain evidence="4 5">DSM 24875</strain>
    </source>
</reference>
<name>A0A366FCS8_9HYPH</name>
<evidence type="ECO:0000256" key="2">
    <source>
        <dbReference type="ARBA" id="ARBA00023002"/>
    </source>
</evidence>
<keyword evidence="2" id="KW-0560">Oxidoreductase</keyword>
<dbReference type="InterPro" id="IPR057326">
    <property type="entry name" value="KR_dom"/>
</dbReference>
<dbReference type="PRINTS" id="PR00080">
    <property type="entry name" value="SDRFAMILY"/>
</dbReference>
<dbReference type="FunFam" id="3.40.50.720:FF:000173">
    <property type="entry name" value="3-oxoacyl-[acyl-carrier protein] reductase"/>
    <property type="match status" value="1"/>
</dbReference>
<feature type="domain" description="Ketoreductase" evidence="3">
    <location>
        <begin position="4"/>
        <end position="224"/>
    </location>
</feature>
<comment type="caution">
    <text evidence="4">The sequence shown here is derived from an EMBL/GenBank/DDBJ whole genome shotgun (WGS) entry which is preliminary data.</text>
</comment>
<dbReference type="InterPro" id="IPR002347">
    <property type="entry name" value="SDR_fam"/>
</dbReference>
<dbReference type="PANTHER" id="PTHR43639">
    <property type="entry name" value="OXIDOREDUCTASE, SHORT-CHAIN DEHYDROGENASE/REDUCTASE FAMILY (AFU_ORTHOLOGUE AFUA_5G02870)"/>
    <property type="match status" value="1"/>
</dbReference>
<dbReference type="Pfam" id="PF13561">
    <property type="entry name" value="adh_short_C2"/>
    <property type="match status" value="1"/>
</dbReference>
<accession>A0A366FCS8</accession>
<dbReference type="GO" id="GO:0016491">
    <property type="term" value="F:oxidoreductase activity"/>
    <property type="evidence" value="ECO:0007669"/>
    <property type="project" value="UniProtKB-KW"/>
</dbReference>
<dbReference type="PANTHER" id="PTHR43639:SF1">
    <property type="entry name" value="SHORT-CHAIN DEHYDROGENASE_REDUCTASE FAMILY PROTEIN"/>
    <property type="match status" value="1"/>
</dbReference>
<dbReference type="CDD" id="cd05233">
    <property type="entry name" value="SDR_c"/>
    <property type="match status" value="1"/>
</dbReference>
<dbReference type="EMBL" id="QNRK01000015">
    <property type="protein sequence ID" value="RBP11896.1"/>
    <property type="molecule type" value="Genomic_DNA"/>
</dbReference>
<dbReference type="InterPro" id="IPR036291">
    <property type="entry name" value="NAD(P)-bd_dom_sf"/>
</dbReference>
<gene>
    <name evidence="4" type="ORF">DFR50_1153</name>
</gene>
<keyword evidence="5" id="KW-1185">Reference proteome</keyword>
<dbReference type="RefSeq" id="WP_113889963.1">
    <property type="nucleotide sequence ID" value="NZ_QNRK01000015.1"/>
</dbReference>
<dbReference type="AlphaFoldDB" id="A0A366FCS8"/>
<sequence>MGMGTVVVTGGSRGIGAAVCRRLAAEGYAVAVNYASDSAAAAATVAAVEAAGGAARAFKADVADAGALAQMFDAATEALGPLAGLVNNAGSTGRFAPVAEQDPADLARLFAVNVTGTILCCREAVLRLSTRRGGKGGAIVNLSSIAARLGGLSGLAPYAASKGAVESFTRGLATEVGPEGVRVNAVAPGMIETDMTDGFLSQPGARERVVAGTPLGRLGAPDDIAEAVAWLMSPAAAFVTGTVVTVSGGR</sequence>